<name>A0A381R2S6_9ZZZZ</name>
<sequence>MSHEFSHDTDIIDCRVSSRPKREIEKSAVSLYDPSQYVRDDMIKLVTV</sequence>
<proteinExistence type="predicted"/>
<organism evidence="1">
    <name type="scientific">marine metagenome</name>
    <dbReference type="NCBI Taxonomy" id="408172"/>
    <lineage>
        <taxon>unclassified sequences</taxon>
        <taxon>metagenomes</taxon>
        <taxon>ecological metagenomes</taxon>
    </lineage>
</organism>
<dbReference type="EMBL" id="UINC01001623">
    <property type="protein sequence ID" value="SUZ85159.1"/>
    <property type="molecule type" value="Genomic_DNA"/>
</dbReference>
<reference evidence="1" key="1">
    <citation type="submission" date="2018-05" db="EMBL/GenBank/DDBJ databases">
        <authorList>
            <person name="Lanie J.A."/>
            <person name="Ng W.-L."/>
            <person name="Kazmierczak K.M."/>
            <person name="Andrzejewski T.M."/>
            <person name="Davidsen T.M."/>
            <person name="Wayne K.J."/>
            <person name="Tettelin H."/>
            <person name="Glass J.I."/>
            <person name="Rusch D."/>
            <person name="Podicherti R."/>
            <person name="Tsui H.-C.T."/>
            <person name="Winkler M.E."/>
        </authorList>
    </citation>
    <scope>NUCLEOTIDE SEQUENCE</scope>
</reference>
<protein>
    <submittedName>
        <fullName evidence="1">Uncharacterized protein</fullName>
    </submittedName>
</protein>
<accession>A0A381R2S6</accession>
<evidence type="ECO:0000313" key="1">
    <source>
        <dbReference type="EMBL" id="SUZ85159.1"/>
    </source>
</evidence>
<dbReference type="AlphaFoldDB" id="A0A381R2S6"/>
<gene>
    <name evidence="1" type="ORF">METZ01_LOCUS38013</name>
</gene>